<dbReference type="AlphaFoldDB" id="A0A6A7B6T5"/>
<dbReference type="Proteomes" id="UP000799423">
    <property type="component" value="Unassembled WGS sequence"/>
</dbReference>
<evidence type="ECO:0000313" key="1">
    <source>
        <dbReference type="EMBL" id="KAF2850457.1"/>
    </source>
</evidence>
<organism evidence="1 2">
    <name type="scientific">Plenodomus tracheiphilus IPT5</name>
    <dbReference type="NCBI Taxonomy" id="1408161"/>
    <lineage>
        <taxon>Eukaryota</taxon>
        <taxon>Fungi</taxon>
        <taxon>Dikarya</taxon>
        <taxon>Ascomycota</taxon>
        <taxon>Pezizomycotina</taxon>
        <taxon>Dothideomycetes</taxon>
        <taxon>Pleosporomycetidae</taxon>
        <taxon>Pleosporales</taxon>
        <taxon>Pleosporineae</taxon>
        <taxon>Leptosphaeriaceae</taxon>
        <taxon>Plenodomus</taxon>
    </lineage>
</organism>
<sequence length="54" mass="5755">MSLSGDGSFNSFTRSVVRVRQLYPARRSGGTKAGYRAGNKGRFPECSLPSIAGC</sequence>
<dbReference type="OrthoDB" id="10422157at2759"/>
<accession>A0A6A7B6T5</accession>
<keyword evidence="2" id="KW-1185">Reference proteome</keyword>
<gene>
    <name evidence="1" type="ORF">T440DRAFT_396671</name>
</gene>
<reference evidence="1" key="1">
    <citation type="submission" date="2020-01" db="EMBL/GenBank/DDBJ databases">
        <authorList>
            <consortium name="DOE Joint Genome Institute"/>
            <person name="Haridas S."/>
            <person name="Albert R."/>
            <person name="Binder M."/>
            <person name="Bloem J."/>
            <person name="Labutti K."/>
            <person name="Salamov A."/>
            <person name="Andreopoulos B."/>
            <person name="Baker S.E."/>
            <person name="Barry K."/>
            <person name="Bills G."/>
            <person name="Bluhm B.H."/>
            <person name="Cannon C."/>
            <person name="Castanera R."/>
            <person name="Culley D.E."/>
            <person name="Daum C."/>
            <person name="Ezra D."/>
            <person name="Gonzalez J.B."/>
            <person name="Henrissat B."/>
            <person name="Kuo A."/>
            <person name="Liang C."/>
            <person name="Lipzen A."/>
            <person name="Lutzoni F."/>
            <person name="Magnuson J."/>
            <person name="Mondo S."/>
            <person name="Nolan M."/>
            <person name="Ohm R."/>
            <person name="Pangilinan J."/>
            <person name="Park H.-J."/>
            <person name="Ramirez L."/>
            <person name="Alfaro M."/>
            <person name="Sun H."/>
            <person name="Tritt A."/>
            <person name="Yoshinaga Y."/>
            <person name="Zwiers L.-H."/>
            <person name="Turgeon B.G."/>
            <person name="Goodwin S.B."/>
            <person name="Spatafora J.W."/>
            <person name="Crous P.W."/>
            <person name="Grigoriev I.V."/>
        </authorList>
    </citation>
    <scope>NUCLEOTIDE SEQUENCE</scope>
    <source>
        <strain evidence="1">IPT5</strain>
    </source>
</reference>
<name>A0A6A7B6T5_9PLEO</name>
<proteinExistence type="predicted"/>
<protein>
    <submittedName>
        <fullName evidence="1">Uncharacterized protein</fullName>
    </submittedName>
</protein>
<dbReference type="EMBL" id="MU006306">
    <property type="protein sequence ID" value="KAF2850457.1"/>
    <property type="molecule type" value="Genomic_DNA"/>
</dbReference>
<evidence type="ECO:0000313" key="2">
    <source>
        <dbReference type="Proteomes" id="UP000799423"/>
    </source>
</evidence>